<dbReference type="OrthoDB" id="3647690at2759"/>
<evidence type="ECO:0000313" key="3">
    <source>
        <dbReference type="Proteomes" id="UP000256964"/>
    </source>
</evidence>
<accession>A0A371D578</accession>
<feature type="coiled-coil region" evidence="1">
    <location>
        <begin position="12"/>
        <end position="96"/>
    </location>
</feature>
<organism evidence="2 3">
    <name type="scientific">Lentinus brumalis</name>
    <dbReference type="NCBI Taxonomy" id="2498619"/>
    <lineage>
        <taxon>Eukaryota</taxon>
        <taxon>Fungi</taxon>
        <taxon>Dikarya</taxon>
        <taxon>Basidiomycota</taxon>
        <taxon>Agaricomycotina</taxon>
        <taxon>Agaricomycetes</taxon>
        <taxon>Polyporales</taxon>
        <taxon>Polyporaceae</taxon>
        <taxon>Lentinus</taxon>
    </lineage>
</organism>
<sequence length="184" mass="21216">MSGEQPSSQLTTEQWEQKLAQLRTTNEELQRRRLEAEKDRDLFRDLYGKASAHASSVSAENNELTERAALAEDQAREGLAMLKATYEERIRLLEQETLRWKGQCQVLTDRDGRMDDEIRRRAALEPELRAENERLRDQIDSLEEDYASMEGLLEGMTRQQVEETSELESTAKHHVLAPLSVEVS</sequence>
<gene>
    <name evidence="2" type="ORF">OH76DRAFT_1405711</name>
</gene>
<keyword evidence="1" id="KW-0175">Coiled coil</keyword>
<reference evidence="2 3" key="1">
    <citation type="journal article" date="2018" name="Biotechnol. Biofuels">
        <title>Integrative visual omics of the white-rot fungus Polyporus brumalis exposes the biotechnological potential of its oxidative enzymes for delignifying raw plant biomass.</title>
        <authorList>
            <person name="Miyauchi S."/>
            <person name="Rancon A."/>
            <person name="Drula E."/>
            <person name="Hage H."/>
            <person name="Chaduli D."/>
            <person name="Favel A."/>
            <person name="Grisel S."/>
            <person name="Henrissat B."/>
            <person name="Herpoel-Gimbert I."/>
            <person name="Ruiz-Duenas F.J."/>
            <person name="Chevret D."/>
            <person name="Hainaut M."/>
            <person name="Lin J."/>
            <person name="Wang M."/>
            <person name="Pangilinan J."/>
            <person name="Lipzen A."/>
            <person name="Lesage-Meessen L."/>
            <person name="Navarro D."/>
            <person name="Riley R."/>
            <person name="Grigoriev I.V."/>
            <person name="Zhou S."/>
            <person name="Raouche S."/>
            <person name="Rosso M.N."/>
        </authorList>
    </citation>
    <scope>NUCLEOTIDE SEQUENCE [LARGE SCALE GENOMIC DNA]</scope>
    <source>
        <strain evidence="2 3">BRFM 1820</strain>
    </source>
</reference>
<evidence type="ECO:0000256" key="1">
    <source>
        <dbReference type="SAM" id="Coils"/>
    </source>
</evidence>
<name>A0A371D578_9APHY</name>
<protein>
    <submittedName>
        <fullName evidence="2">Uncharacterized protein</fullName>
    </submittedName>
</protein>
<keyword evidence="3" id="KW-1185">Reference proteome</keyword>
<dbReference type="STRING" id="139420.A0A371D578"/>
<dbReference type="AlphaFoldDB" id="A0A371D578"/>
<proteinExistence type="predicted"/>
<dbReference type="Proteomes" id="UP000256964">
    <property type="component" value="Unassembled WGS sequence"/>
</dbReference>
<dbReference type="EMBL" id="KZ857417">
    <property type="protein sequence ID" value="RDX47652.1"/>
    <property type="molecule type" value="Genomic_DNA"/>
</dbReference>
<evidence type="ECO:0000313" key="2">
    <source>
        <dbReference type="EMBL" id="RDX47652.1"/>
    </source>
</evidence>
<feature type="coiled-coil region" evidence="1">
    <location>
        <begin position="125"/>
        <end position="159"/>
    </location>
</feature>